<gene>
    <name evidence="4" type="ORF">PXK24_16915</name>
</gene>
<keyword evidence="1 2" id="KW-0597">Phosphoprotein</keyword>
<evidence type="ECO:0000256" key="1">
    <source>
        <dbReference type="ARBA" id="ARBA00022553"/>
    </source>
</evidence>
<evidence type="ECO:0000313" key="5">
    <source>
        <dbReference type="Proteomes" id="UP001218364"/>
    </source>
</evidence>
<dbReference type="RefSeq" id="WP_274830403.1">
    <property type="nucleotide sequence ID" value="NZ_JARCJE010000004.1"/>
</dbReference>
<feature type="modified residue" description="4-aspartylphosphate" evidence="2">
    <location>
        <position position="64"/>
    </location>
</feature>
<accession>A0ABD4XCX9</accession>
<organism evidence="4 5">
    <name type="scientific">Phaeobacter gallaeciensis</name>
    <dbReference type="NCBI Taxonomy" id="60890"/>
    <lineage>
        <taxon>Bacteria</taxon>
        <taxon>Pseudomonadati</taxon>
        <taxon>Pseudomonadota</taxon>
        <taxon>Alphaproteobacteria</taxon>
        <taxon>Rhodobacterales</taxon>
        <taxon>Roseobacteraceae</taxon>
        <taxon>Phaeobacter</taxon>
    </lineage>
</organism>
<proteinExistence type="predicted"/>
<sequence>MTFGTQNEATPTLTVLVVDDDRDALEELQDIVDLEGWSAIIADSVDMALEVLEWYPHISVVVTDVHFVDPSGDTSNGFQLMSRAKARFPERELSFVVLSGDPSAQKSTQQTGAIDFLSKPLDPDQLISAVRIGAEKAGTAAAPPAWAETGEDLLKKVQRITKEVHAANVHTSGGTA</sequence>
<evidence type="ECO:0000256" key="2">
    <source>
        <dbReference type="PROSITE-ProRule" id="PRU00169"/>
    </source>
</evidence>
<feature type="domain" description="Response regulatory" evidence="3">
    <location>
        <begin position="14"/>
        <end position="134"/>
    </location>
</feature>
<dbReference type="PANTHER" id="PTHR44591:SF21">
    <property type="entry name" value="TWO-COMPONENT RESPONSE REGULATOR"/>
    <property type="match status" value="1"/>
</dbReference>
<dbReference type="AlphaFoldDB" id="A0ABD4XCX9"/>
<dbReference type="PANTHER" id="PTHR44591">
    <property type="entry name" value="STRESS RESPONSE REGULATOR PROTEIN 1"/>
    <property type="match status" value="1"/>
</dbReference>
<dbReference type="SUPFAM" id="SSF52172">
    <property type="entry name" value="CheY-like"/>
    <property type="match status" value="1"/>
</dbReference>
<dbReference type="InterPro" id="IPR001789">
    <property type="entry name" value="Sig_transdc_resp-reg_receiver"/>
</dbReference>
<protein>
    <submittedName>
        <fullName evidence="4">Response regulator</fullName>
    </submittedName>
</protein>
<dbReference type="InterPro" id="IPR011006">
    <property type="entry name" value="CheY-like_superfamily"/>
</dbReference>
<dbReference type="SMART" id="SM00448">
    <property type="entry name" value="REC"/>
    <property type="match status" value="1"/>
</dbReference>
<evidence type="ECO:0000259" key="3">
    <source>
        <dbReference type="PROSITE" id="PS50110"/>
    </source>
</evidence>
<dbReference type="Gene3D" id="3.40.50.2300">
    <property type="match status" value="1"/>
</dbReference>
<dbReference type="Proteomes" id="UP001218364">
    <property type="component" value="Unassembled WGS sequence"/>
</dbReference>
<evidence type="ECO:0000313" key="4">
    <source>
        <dbReference type="EMBL" id="MDE4167381.1"/>
    </source>
</evidence>
<dbReference type="PROSITE" id="PS50110">
    <property type="entry name" value="RESPONSE_REGULATORY"/>
    <property type="match status" value="1"/>
</dbReference>
<dbReference type="InterPro" id="IPR050595">
    <property type="entry name" value="Bact_response_regulator"/>
</dbReference>
<reference evidence="4 5" key="1">
    <citation type="submission" date="2023-02" db="EMBL/GenBank/DDBJ databases">
        <title>Population genomics of bacteria associated with diatom.</title>
        <authorList>
            <person name="Xie J."/>
            <person name="Wang H."/>
        </authorList>
    </citation>
    <scope>NUCLEOTIDE SEQUENCE [LARGE SCALE GENOMIC DNA]</scope>
    <source>
        <strain evidence="4 5">PT47_8</strain>
    </source>
</reference>
<dbReference type="EMBL" id="JARCJK010000010">
    <property type="protein sequence ID" value="MDE4167381.1"/>
    <property type="molecule type" value="Genomic_DNA"/>
</dbReference>
<name>A0ABD4XCX9_9RHOB</name>
<comment type="caution">
    <text evidence="4">The sequence shown here is derived from an EMBL/GenBank/DDBJ whole genome shotgun (WGS) entry which is preliminary data.</text>
</comment>
<dbReference type="Pfam" id="PF00072">
    <property type="entry name" value="Response_reg"/>
    <property type="match status" value="1"/>
</dbReference>